<comment type="subcellular location">
    <subcellularLocation>
        <location evidence="1">Periplasm</location>
    </subcellularLocation>
</comment>
<sequence>MHRSFPRIAALAATGLALVAAGCGGASDSTDGADAGSSSGSRSTLSLVAYSTPQVVYDELIPAFEKTTEGEGIGFKTSFGASGDQSRAVEAGQKADVVTFSTEPDMTRLQDAGLVDDFEKVSTSQVSFIVRKGNPKNIRNWDDLIKPGVSVVTPNPFTSGAAKWNLMGAFAYGGIDYVDTLIKDHVKVQDKSGREALQTFTSGTGDVLLSYYYEAITAQKKGEELDVVVPEDTLQIDLLIAKTKTAGEGTDAFIDYATGPEGQKFFADWGYDPPSGPLKPAKNLKTIEDIGGWKKLNTELFDPEAGSIAKIEEEAGVSTAK</sequence>
<evidence type="ECO:0000256" key="1">
    <source>
        <dbReference type="ARBA" id="ARBA00004418"/>
    </source>
</evidence>
<dbReference type="GO" id="GO:0140104">
    <property type="term" value="F:molecular carrier activity"/>
    <property type="evidence" value="ECO:0007669"/>
    <property type="project" value="InterPro"/>
</dbReference>
<evidence type="ECO:0000256" key="5">
    <source>
        <dbReference type="ARBA" id="ARBA00022764"/>
    </source>
</evidence>
<evidence type="ECO:0000256" key="2">
    <source>
        <dbReference type="ARBA" id="ARBA00006099"/>
    </source>
</evidence>
<evidence type="ECO:0000256" key="4">
    <source>
        <dbReference type="ARBA" id="ARBA00022729"/>
    </source>
</evidence>
<dbReference type="GO" id="GO:1902358">
    <property type="term" value="P:sulfate transmembrane transport"/>
    <property type="evidence" value="ECO:0007669"/>
    <property type="project" value="InterPro"/>
</dbReference>
<dbReference type="OrthoDB" id="9802127at2"/>
<dbReference type="PANTHER" id="PTHR30368">
    <property type="entry name" value="SULFATE-BINDING PROTEIN"/>
    <property type="match status" value="1"/>
</dbReference>
<dbReference type="InterPro" id="IPR005669">
    <property type="entry name" value="Thiosulph/SO4-bd"/>
</dbReference>
<evidence type="ECO:0000313" key="8">
    <source>
        <dbReference type="Proteomes" id="UP000240739"/>
    </source>
</evidence>
<organism evidence="7 8">
    <name type="scientific">Paraconexibacter algicola</name>
    <dbReference type="NCBI Taxonomy" id="2133960"/>
    <lineage>
        <taxon>Bacteria</taxon>
        <taxon>Bacillati</taxon>
        <taxon>Actinomycetota</taxon>
        <taxon>Thermoleophilia</taxon>
        <taxon>Solirubrobacterales</taxon>
        <taxon>Paraconexibacteraceae</taxon>
        <taxon>Paraconexibacter</taxon>
    </lineage>
</organism>
<dbReference type="AlphaFoldDB" id="A0A2T4UHC6"/>
<dbReference type="Proteomes" id="UP000240739">
    <property type="component" value="Unassembled WGS sequence"/>
</dbReference>
<dbReference type="EMBL" id="PYYB01000001">
    <property type="protein sequence ID" value="PTL58640.1"/>
    <property type="molecule type" value="Genomic_DNA"/>
</dbReference>
<dbReference type="Gene3D" id="3.40.190.10">
    <property type="entry name" value="Periplasmic binding protein-like II"/>
    <property type="match status" value="2"/>
</dbReference>
<proteinExistence type="inferred from homology"/>
<dbReference type="Pfam" id="PF13531">
    <property type="entry name" value="SBP_bac_11"/>
    <property type="match status" value="1"/>
</dbReference>
<reference evidence="7 8" key="1">
    <citation type="submission" date="2018-03" db="EMBL/GenBank/DDBJ databases">
        <title>Aquarubrobacter algicola gen. nov., sp. nov., a novel actinobacterium isolated from shallow eutrophic lake during the end of cyanobacterial harmful algal blooms.</title>
        <authorList>
            <person name="Chun S.J."/>
        </authorList>
    </citation>
    <scope>NUCLEOTIDE SEQUENCE [LARGE SCALE GENOMIC DNA]</scope>
    <source>
        <strain evidence="7 8">Seoho-28</strain>
    </source>
</reference>
<keyword evidence="5" id="KW-0574">Periplasm</keyword>
<keyword evidence="3" id="KW-0813">Transport</keyword>
<comment type="caution">
    <text evidence="7">The sequence shown here is derived from an EMBL/GenBank/DDBJ whole genome shotgun (WGS) entry which is preliminary data.</text>
</comment>
<feature type="signal peptide" evidence="6">
    <location>
        <begin position="1"/>
        <end position="26"/>
    </location>
</feature>
<dbReference type="GO" id="GO:0042597">
    <property type="term" value="C:periplasmic space"/>
    <property type="evidence" value="ECO:0007669"/>
    <property type="project" value="UniProtKB-SubCell"/>
</dbReference>
<protein>
    <submittedName>
        <fullName evidence="7">Sulfate ABC transporter substrate-binding protein</fullName>
    </submittedName>
</protein>
<name>A0A2T4UHC6_9ACTN</name>
<evidence type="ECO:0000256" key="3">
    <source>
        <dbReference type="ARBA" id="ARBA00022448"/>
    </source>
</evidence>
<gene>
    <name evidence="7" type="ORF">C7Y72_02715</name>
</gene>
<dbReference type="PANTHER" id="PTHR30368:SF2">
    <property type="entry name" value="SULFATE-BINDING PROTEIN"/>
    <property type="match status" value="1"/>
</dbReference>
<keyword evidence="8" id="KW-1185">Reference proteome</keyword>
<evidence type="ECO:0000256" key="6">
    <source>
        <dbReference type="SAM" id="SignalP"/>
    </source>
</evidence>
<dbReference type="SUPFAM" id="SSF53850">
    <property type="entry name" value="Periplasmic binding protein-like II"/>
    <property type="match status" value="1"/>
</dbReference>
<keyword evidence="4 6" id="KW-0732">Signal</keyword>
<comment type="similarity">
    <text evidence="2">Belongs to the prokaryotic sulfate-binding protein family.</text>
</comment>
<accession>A0A2T4UHC6</accession>
<feature type="chain" id="PRO_5015579868" evidence="6">
    <location>
        <begin position="27"/>
        <end position="321"/>
    </location>
</feature>
<dbReference type="PROSITE" id="PS51257">
    <property type="entry name" value="PROKAR_LIPOPROTEIN"/>
    <property type="match status" value="1"/>
</dbReference>
<evidence type="ECO:0000313" key="7">
    <source>
        <dbReference type="EMBL" id="PTL58640.1"/>
    </source>
</evidence>
<dbReference type="RefSeq" id="WP_107567077.1">
    <property type="nucleotide sequence ID" value="NZ_PYYB01000001.1"/>
</dbReference>